<organism evidence="2 3">
    <name type="scientific">Caenorhabditis briggsae</name>
    <dbReference type="NCBI Taxonomy" id="6238"/>
    <lineage>
        <taxon>Eukaryota</taxon>
        <taxon>Metazoa</taxon>
        <taxon>Ecdysozoa</taxon>
        <taxon>Nematoda</taxon>
        <taxon>Chromadorea</taxon>
        <taxon>Rhabditida</taxon>
        <taxon>Rhabditina</taxon>
        <taxon>Rhabditomorpha</taxon>
        <taxon>Rhabditoidea</taxon>
        <taxon>Rhabditidae</taxon>
        <taxon>Peloderinae</taxon>
        <taxon>Caenorhabditis</taxon>
    </lineage>
</organism>
<name>A0AAE9JML0_CAEBR</name>
<protein>
    <submittedName>
        <fullName evidence="2">Uncharacterized protein</fullName>
    </submittedName>
</protein>
<dbReference type="AlphaFoldDB" id="A0AAE9JML0"/>
<reference evidence="2 3" key="1">
    <citation type="submission" date="2022-04" db="EMBL/GenBank/DDBJ databases">
        <title>Chromosome-level reference genomes for two strains of Caenorhabditis briggsae: an improved platform for comparative genomics.</title>
        <authorList>
            <person name="Stevens L."/>
            <person name="Andersen E."/>
        </authorList>
    </citation>
    <scope>NUCLEOTIDE SEQUENCE [LARGE SCALE GENOMIC DNA]</scope>
    <source>
        <strain evidence="2">VX34</strain>
        <tissue evidence="2">Whole-organism</tissue>
    </source>
</reference>
<dbReference type="EMBL" id="CP092624">
    <property type="protein sequence ID" value="UMM38154.1"/>
    <property type="molecule type" value="Genomic_DNA"/>
</dbReference>
<keyword evidence="3" id="KW-1185">Reference proteome</keyword>
<dbReference type="Proteomes" id="UP000829354">
    <property type="component" value="Chromosome V"/>
</dbReference>
<feature type="compositionally biased region" description="Basic and acidic residues" evidence="1">
    <location>
        <begin position="181"/>
        <end position="205"/>
    </location>
</feature>
<feature type="region of interest" description="Disordered" evidence="1">
    <location>
        <begin position="181"/>
        <end position="210"/>
    </location>
</feature>
<gene>
    <name evidence="2" type="ORF">L5515_009690</name>
</gene>
<accession>A0AAE9JML0</accession>
<sequence>MNSADFEKICSVQLCNTLLAGKATYLHQVTRNRICRPCWQYFKKHEIDRTFLLAKQMKKIQCSVELCDETVSPNSNLRHSETKKTICKKCHKYRKTHNLDRTVLLKSQMNNKSISIEDVHLEIRKRQKLAADTGENQKCTNPFCTDDAMMSCRLKFCKNCYEFFQKYKKFRSERAIQLMEKQKKTQEIVKEKPESPPRDRSRSPDEFPNLSLEKKMFLDDIIQAIRDEDYESDWSMSSR</sequence>
<evidence type="ECO:0000256" key="1">
    <source>
        <dbReference type="SAM" id="MobiDB-lite"/>
    </source>
</evidence>
<evidence type="ECO:0000313" key="2">
    <source>
        <dbReference type="EMBL" id="UMM38154.1"/>
    </source>
</evidence>
<evidence type="ECO:0000313" key="3">
    <source>
        <dbReference type="Proteomes" id="UP000829354"/>
    </source>
</evidence>
<proteinExistence type="predicted"/>